<proteinExistence type="predicted"/>
<accession>A0A239DQ56</accession>
<evidence type="ECO:0000313" key="1">
    <source>
        <dbReference type="EMBL" id="SNS33873.1"/>
    </source>
</evidence>
<dbReference type="Proteomes" id="UP000198356">
    <property type="component" value="Unassembled WGS sequence"/>
</dbReference>
<reference evidence="1 2" key="1">
    <citation type="submission" date="2017-06" db="EMBL/GenBank/DDBJ databases">
        <authorList>
            <person name="Kim H.J."/>
            <person name="Triplett B.A."/>
        </authorList>
    </citation>
    <scope>NUCLEOTIDE SEQUENCE [LARGE SCALE GENOMIC DNA]</scope>
    <source>
        <strain evidence="1 2">DSM 18704</strain>
    </source>
</reference>
<evidence type="ECO:0000313" key="2">
    <source>
        <dbReference type="Proteomes" id="UP000198356"/>
    </source>
</evidence>
<dbReference type="RefSeq" id="WP_089406847.1">
    <property type="nucleotide sequence ID" value="NZ_FZOU01000001.1"/>
</dbReference>
<sequence>MKKKVIASWILLLLLAFFAYEWRYSNDMQEHIALVNLHLEMARTNASLSTGLIGSIQTLTDESNVAGEIIETHEHVHTLKDEILAWKIKKTLEHCETIGEAIPAAVSKWQESI</sequence>
<dbReference type="EMBL" id="FZOU01000001">
    <property type="protein sequence ID" value="SNS33873.1"/>
    <property type="molecule type" value="Genomic_DNA"/>
</dbReference>
<dbReference type="AlphaFoldDB" id="A0A239DQ56"/>
<name>A0A239DQ56_9BACT</name>
<organism evidence="1 2">
    <name type="scientific">Granulicella rosea</name>
    <dbReference type="NCBI Taxonomy" id="474952"/>
    <lineage>
        <taxon>Bacteria</taxon>
        <taxon>Pseudomonadati</taxon>
        <taxon>Acidobacteriota</taxon>
        <taxon>Terriglobia</taxon>
        <taxon>Terriglobales</taxon>
        <taxon>Acidobacteriaceae</taxon>
        <taxon>Granulicella</taxon>
    </lineage>
</organism>
<gene>
    <name evidence="1" type="ORF">SAMN05421770_101564</name>
</gene>
<keyword evidence="2" id="KW-1185">Reference proteome</keyword>
<protein>
    <submittedName>
        <fullName evidence="1">Uncharacterized protein</fullName>
    </submittedName>
</protein>